<dbReference type="GO" id="GO:0016627">
    <property type="term" value="F:oxidoreductase activity, acting on the CH-CH group of donors"/>
    <property type="evidence" value="ECO:0007669"/>
    <property type="project" value="TreeGrafter"/>
</dbReference>
<evidence type="ECO:0000259" key="3">
    <source>
        <dbReference type="Pfam" id="PF01243"/>
    </source>
</evidence>
<evidence type="ECO:0000313" key="5">
    <source>
        <dbReference type="Proteomes" id="UP000294508"/>
    </source>
</evidence>
<dbReference type="OrthoDB" id="157302at2"/>
<dbReference type="SUPFAM" id="SSF50475">
    <property type="entry name" value="FMN-binding split barrel"/>
    <property type="match status" value="1"/>
</dbReference>
<reference evidence="4 5" key="1">
    <citation type="journal article" date="2015" name="Stand. Genomic Sci.">
        <title>Genomic Encyclopedia of Bacterial and Archaeal Type Strains, Phase III: the genomes of soil and plant-associated and newly described type strains.</title>
        <authorList>
            <person name="Whitman W.B."/>
            <person name="Woyke T."/>
            <person name="Klenk H.P."/>
            <person name="Zhou Y."/>
            <person name="Lilburn T.G."/>
            <person name="Beck B.J."/>
            <person name="De Vos P."/>
            <person name="Vandamme P."/>
            <person name="Eisen J.A."/>
            <person name="Garrity G."/>
            <person name="Hugenholtz P."/>
            <person name="Kyrpides N.C."/>
        </authorList>
    </citation>
    <scope>NUCLEOTIDE SEQUENCE [LARGE SCALE GENOMIC DNA]</scope>
    <source>
        <strain evidence="4 5">VKM Ac-2572</strain>
    </source>
</reference>
<dbReference type="AlphaFoldDB" id="A0A4R2HCJ4"/>
<keyword evidence="5" id="KW-1185">Reference proteome</keyword>
<dbReference type="InterPro" id="IPR052019">
    <property type="entry name" value="F420H2_bilvrd_red/Heme_oxyg"/>
</dbReference>
<comment type="caution">
    <text evidence="4">The sequence shown here is derived from an EMBL/GenBank/DDBJ whole genome shotgun (WGS) entry which is preliminary data.</text>
</comment>
<organism evidence="4 5">
    <name type="scientific">Kribbella steppae</name>
    <dbReference type="NCBI Taxonomy" id="2512223"/>
    <lineage>
        <taxon>Bacteria</taxon>
        <taxon>Bacillati</taxon>
        <taxon>Actinomycetota</taxon>
        <taxon>Actinomycetes</taxon>
        <taxon>Propionibacteriales</taxon>
        <taxon>Kribbellaceae</taxon>
        <taxon>Kribbella</taxon>
    </lineage>
</organism>
<dbReference type="GO" id="GO:0005829">
    <property type="term" value="C:cytosol"/>
    <property type="evidence" value="ECO:0007669"/>
    <property type="project" value="TreeGrafter"/>
</dbReference>
<name>A0A4R2HCJ4_9ACTN</name>
<accession>A0A4R2HCJ4</accession>
<proteinExistence type="predicted"/>
<dbReference type="PANTHER" id="PTHR35176">
    <property type="entry name" value="HEME OXYGENASE HI_0854-RELATED"/>
    <property type="match status" value="1"/>
</dbReference>
<feature type="domain" description="Pyridoxamine 5'-phosphate oxidase N-terminal" evidence="3">
    <location>
        <begin position="38"/>
        <end position="158"/>
    </location>
</feature>
<dbReference type="Gene3D" id="2.30.110.10">
    <property type="entry name" value="Electron Transport, Fmn-binding Protein, Chain A"/>
    <property type="match status" value="1"/>
</dbReference>
<evidence type="ECO:0000313" key="4">
    <source>
        <dbReference type="EMBL" id="TCO24951.1"/>
    </source>
</evidence>
<dbReference type="EMBL" id="SLWN01000008">
    <property type="protein sequence ID" value="TCO24951.1"/>
    <property type="molecule type" value="Genomic_DNA"/>
</dbReference>
<sequence length="175" mass="19207">MTQQSPTAQVLPMPGRGTGVTEDARSIEWPDVVRRLRSGGFRWFTSLRPDGHPHTRPVFAVWSESVLFTASKGTARKSRNLDVDGRCSIATEVDGAHVVVEGVASRVVDEETLRQASAAFQDVYGWPTRVAGDELDADYGAPTSGGPPYRIYQITPTTAYAFPANGDFFPTRWTF</sequence>
<dbReference type="InterPro" id="IPR011576">
    <property type="entry name" value="Pyridox_Oxase_N"/>
</dbReference>
<evidence type="ECO:0000256" key="2">
    <source>
        <dbReference type="SAM" id="MobiDB-lite"/>
    </source>
</evidence>
<evidence type="ECO:0000256" key="1">
    <source>
        <dbReference type="ARBA" id="ARBA00023002"/>
    </source>
</evidence>
<dbReference type="Proteomes" id="UP000294508">
    <property type="component" value="Unassembled WGS sequence"/>
</dbReference>
<keyword evidence="1" id="KW-0560">Oxidoreductase</keyword>
<dbReference type="InterPro" id="IPR012349">
    <property type="entry name" value="Split_barrel_FMN-bd"/>
</dbReference>
<feature type="region of interest" description="Disordered" evidence="2">
    <location>
        <begin position="1"/>
        <end position="23"/>
    </location>
</feature>
<dbReference type="RefSeq" id="WP_158441239.1">
    <property type="nucleotide sequence ID" value="NZ_SLWN01000008.1"/>
</dbReference>
<protein>
    <submittedName>
        <fullName evidence="4">Pyridoxamine 5'-phosphate oxidase</fullName>
    </submittedName>
</protein>
<dbReference type="GO" id="GO:0070967">
    <property type="term" value="F:coenzyme F420 binding"/>
    <property type="evidence" value="ECO:0007669"/>
    <property type="project" value="TreeGrafter"/>
</dbReference>
<dbReference type="PANTHER" id="PTHR35176:SF4">
    <property type="entry name" value="PYRIDOXAMINE 5'-PHOSPHATE OXIDASE-RELATED FMN-BINDING"/>
    <property type="match status" value="1"/>
</dbReference>
<dbReference type="Pfam" id="PF01243">
    <property type="entry name" value="PNPOx_N"/>
    <property type="match status" value="1"/>
</dbReference>
<gene>
    <name evidence="4" type="ORF">EV652_108488</name>
</gene>